<sequence length="261" mass="29976">MIRIYKPAVVPEKLAQDGKKKRRSHCSTYSRNPDAYQCGDKTFSFDRSIYSHESVKEALIKAQHGKCCFCERLIGTDGDVEHFRPKQAYKQANGESLQRPGYYWLAYEWDNLYLACPACNQRHKQNLFPLKNPAKRAIDHKQDVAQEQPLFIDPGKENPEEFIGFRSEIAFAIKGNQKGKVTIDALKLNQRSLPEARLQRLQLLRQLHQVVQLAAEQPENAELQELAREAKDSIEKFLQDNAEFAAAVRCALHTQFQFVIG</sequence>
<dbReference type="Proteomes" id="UP001464891">
    <property type="component" value="Unassembled WGS sequence"/>
</dbReference>
<comment type="caution">
    <text evidence="1">The sequence shown here is derived from an EMBL/GenBank/DDBJ whole genome shotgun (WGS) entry which is preliminary data.</text>
</comment>
<evidence type="ECO:0000313" key="1">
    <source>
        <dbReference type="EMBL" id="MEP0818847.1"/>
    </source>
</evidence>
<dbReference type="EMBL" id="JAMPKM010000011">
    <property type="protein sequence ID" value="MEP0818847.1"/>
    <property type="molecule type" value="Genomic_DNA"/>
</dbReference>
<proteinExistence type="predicted"/>
<reference evidence="1 2" key="1">
    <citation type="submission" date="2022-04" db="EMBL/GenBank/DDBJ databases">
        <title>Positive selection, recombination, and allopatry shape intraspecific diversity of widespread and dominant cyanobacteria.</title>
        <authorList>
            <person name="Wei J."/>
            <person name="Shu W."/>
            <person name="Hu C."/>
        </authorList>
    </citation>
    <scope>NUCLEOTIDE SEQUENCE [LARGE SCALE GENOMIC DNA]</scope>
    <source>
        <strain evidence="1 2">GB2-A4</strain>
    </source>
</reference>
<name>A0ABV0JAP8_9CYAN</name>
<dbReference type="RefSeq" id="WP_190437379.1">
    <property type="nucleotide sequence ID" value="NZ_JAMPKM010000011.1"/>
</dbReference>
<evidence type="ECO:0000313" key="2">
    <source>
        <dbReference type="Proteomes" id="UP001464891"/>
    </source>
</evidence>
<accession>A0ABV0JAP8</accession>
<evidence type="ECO:0008006" key="3">
    <source>
        <dbReference type="Google" id="ProtNLM"/>
    </source>
</evidence>
<protein>
    <recommendedName>
        <fullName evidence="3">TIGR02646 family protein</fullName>
    </recommendedName>
</protein>
<dbReference type="Gene3D" id="1.10.30.50">
    <property type="match status" value="1"/>
</dbReference>
<keyword evidence="2" id="KW-1185">Reference proteome</keyword>
<gene>
    <name evidence="1" type="ORF">NC998_17255</name>
</gene>
<organism evidence="1 2">
    <name type="scientific">Trichocoleus desertorum GB2-A4</name>
    <dbReference type="NCBI Taxonomy" id="2933944"/>
    <lineage>
        <taxon>Bacteria</taxon>
        <taxon>Bacillati</taxon>
        <taxon>Cyanobacteriota</taxon>
        <taxon>Cyanophyceae</taxon>
        <taxon>Leptolyngbyales</taxon>
        <taxon>Trichocoleusaceae</taxon>
        <taxon>Trichocoleus</taxon>
    </lineage>
</organism>